<gene>
    <name evidence="2" type="ORF">WH96_20915</name>
</gene>
<evidence type="ECO:0000313" key="2">
    <source>
        <dbReference type="EMBL" id="KLN58834.1"/>
    </source>
</evidence>
<feature type="region of interest" description="Disordered" evidence="1">
    <location>
        <begin position="126"/>
        <end position="156"/>
    </location>
</feature>
<accession>A0A0H2M8K6</accession>
<dbReference type="AlphaFoldDB" id="A0A0H2M8K6"/>
<keyword evidence="3" id="KW-1185">Reference proteome</keyword>
<organism evidence="2 3">
    <name type="scientific">Kiloniella spongiae</name>
    <dbReference type="NCBI Taxonomy" id="1489064"/>
    <lineage>
        <taxon>Bacteria</taxon>
        <taxon>Pseudomonadati</taxon>
        <taxon>Pseudomonadota</taxon>
        <taxon>Alphaproteobacteria</taxon>
        <taxon>Rhodospirillales</taxon>
        <taxon>Kiloniellaceae</taxon>
        <taxon>Kiloniella</taxon>
    </lineage>
</organism>
<sequence length="156" mass="15100">TIVVDAVLDQQVEVGADSSESVSESASSQSIGLGLDSSIVSAGFTGSLDGGADTDNSEVTTITITLDAALPNGASLSSSAGTISGTGPSYTLTVANGSTAEDAIDGLSVSVPGGYDGTISGTVSVTSQEANTPAGGDASEPDITDNTRTDSATFSV</sequence>
<feature type="non-terminal residue" evidence="2">
    <location>
        <position position="156"/>
    </location>
</feature>
<evidence type="ECO:0000256" key="1">
    <source>
        <dbReference type="SAM" id="MobiDB-lite"/>
    </source>
</evidence>
<protein>
    <submittedName>
        <fullName evidence="2">Uncharacterized protein</fullName>
    </submittedName>
</protein>
<name>A0A0H2M8K6_9PROT</name>
<dbReference type="RefSeq" id="WP_047766195.1">
    <property type="nucleotide sequence ID" value="NZ_LAQL01000066.1"/>
</dbReference>
<dbReference type="Proteomes" id="UP000035444">
    <property type="component" value="Unassembled WGS sequence"/>
</dbReference>
<feature type="non-terminal residue" evidence="2">
    <location>
        <position position="1"/>
    </location>
</feature>
<comment type="caution">
    <text evidence="2">The sequence shown here is derived from an EMBL/GenBank/DDBJ whole genome shotgun (WGS) entry which is preliminary data.</text>
</comment>
<dbReference type="EMBL" id="LAQL01000066">
    <property type="protein sequence ID" value="KLN58834.1"/>
    <property type="molecule type" value="Genomic_DNA"/>
</dbReference>
<feature type="compositionally biased region" description="Polar residues" evidence="1">
    <location>
        <begin position="144"/>
        <end position="156"/>
    </location>
</feature>
<evidence type="ECO:0000313" key="3">
    <source>
        <dbReference type="Proteomes" id="UP000035444"/>
    </source>
</evidence>
<reference evidence="2 3" key="1">
    <citation type="submission" date="2015-03" db="EMBL/GenBank/DDBJ databases">
        <title>Genome Sequence of Kiloniella spongiae MEBiC09566, isolated from a marine sponge.</title>
        <authorList>
            <person name="Shao Z."/>
            <person name="Wang L."/>
            <person name="Li X."/>
        </authorList>
    </citation>
    <scope>NUCLEOTIDE SEQUENCE [LARGE SCALE GENOMIC DNA]</scope>
    <source>
        <strain evidence="2 3">MEBiC09566</strain>
    </source>
</reference>
<proteinExistence type="predicted"/>